<dbReference type="PANTHER" id="PTHR13847:SF201">
    <property type="entry name" value="PUTATIBE OXIDOREDUCTASE"/>
    <property type="match status" value="1"/>
</dbReference>
<keyword evidence="3" id="KW-1185">Reference proteome</keyword>
<dbReference type="Gene3D" id="3.30.9.10">
    <property type="entry name" value="D-Amino Acid Oxidase, subunit A, domain 2"/>
    <property type="match status" value="1"/>
</dbReference>
<protein>
    <recommendedName>
        <fullName evidence="1">FAD dependent oxidoreductase domain-containing protein</fullName>
    </recommendedName>
</protein>
<dbReference type="InterPro" id="IPR036188">
    <property type="entry name" value="FAD/NAD-bd_sf"/>
</dbReference>
<dbReference type="STRING" id="1157490.EL26_19860"/>
<evidence type="ECO:0000259" key="1">
    <source>
        <dbReference type="Pfam" id="PF01266"/>
    </source>
</evidence>
<organism evidence="2 3">
    <name type="scientific">Tumebacillus flagellatus</name>
    <dbReference type="NCBI Taxonomy" id="1157490"/>
    <lineage>
        <taxon>Bacteria</taxon>
        <taxon>Bacillati</taxon>
        <taxon>Bacillota</taxon>
        <taxon>Bacilli</taxon>
        <taxon>Bacillales</taxon>
        <taxon>Alicyclobacillaceae</taxon>
        <taxon>Tumebacillus</taxon>
    </lineage>
</organism>
<feature type="domain" description="FAD dependent oxidoreductase" evidence="1">
    <location>
        <begin position="30"/>
        <end position="386"/>
    </location>
</feature>
<dbReference type="RefSeq" id="WP_038092661.1">
    <property type="nucleotide sequence ID" value="NZ_JMIR01000034.1"/>
</dbReference>
<dbReference type="EMBL" id="JMIR01000034">
    <property type="protein sequence ID" value="KEO81633.1"/>
    <property type="molecule type" value="Genomic_DNA"/>
</dbReference>
<dbReference type="AlphaFoldDB" id="A0A074LP98"/>
<proteinExistence type="predicted"/>
<dbReference type="SUPFAM" id="SSF51905">
    <property type="entry name" value="FAD/NAD(P)-binding domain"/>
    <property type="match status" value="1"/>
</dbReference>
<dbReference type="GO" id="GO:0005737">
    <property type="term" value="C:cytoplasm"/>
    <property type="evidence" value="ECO:0007669"/>
    <property type="project" value="TreeGrafter"/>
</dbReference>
<comment type="caution">
    <text evidence="2">The sequence shown here is derived from an EMBL/GenBank/DDBJ whole genome shotgun (WGS) entry which is preliminary data.</text>
</comment>
<dbReference type="Proteomes" id="UP000027931">
    <property type="component" value="Unassembled WGS sequence"/>
</dbReference>
<gene>
    <name evidence="2" type="ORF">EL26_19860</name>
</gene>
<dbReference type="Pfam" id="PF01266">
    <property type="entry name" value="DAO"/>
    <property type="match status" value="1"/>
</dbReference>
<dbReference type="InterPro" id="IPR006076">
    <property type="entry name" value="FAD-dep_OxRdtase"/>
</dbReference>
<dbReference type="Gene3D" id="3.50.50.60">
    <property type="entry name" value="FAD/NAD(P)-binding domain"/>
    <property type="match status" value="1"/>
</dbReference>
<evidence type="ECO:0000313" key="3">
    <source>
        <dbReference type="Proteomes" id="UP000027931"/>
    </source>
</evidence>
<name>A0A074LP98_9BACL</name>
<evidence type="ECO:0000313" key="2">
    <source>
        <dbReference type="EMBL" id="KEO81633.1"/>
    </source>
</evidence>
<dbReference type="OrthoDB" id="571248at2"/>
<sequence>MDLNTGELLWKALDPDPPAYPALTEDIDCDVLIVGGGEAGALTSHTLLQENLDVVMVEKRKVGHGSTSGNTALLQYANDTPMYQLAQSKGEAAAVRFYSLCLDAISQLEDITRSLELSTDYERRESLYYASSPQDVKKIQAEFELQKKHNFPVEYLSRQDIRERFPFEKEGGLYSTADAQINPFRLAHALVHDGAKRGMRVYEQTEVTTAFHENDSGRLHFRTSTGALIRARKAVFATGYETQDRQSTPGAVIASTYAIATEPVSDFSTWHKRCLIWETARPYLYMRTTADNRVLVGGLDETAVQGPKRDNLLEDKAAQLLAALYQLFPALTGVKIAYSWASSFGGTKDGMPFIGEHHQHPNCYYALGYGGNGTVYSTIAGQILRDEILGRSNPDAPLFKLGRLK</sequence>
<dbReference type="eggNOG" id="COG0665">
    <property type="taxonomic scope" value="Bacteria"/>
</dbReference>
<accession>A0A074LP98</accession>
<dbReference type="PANTHER" id="PTHR13847">
    <property type="entry name" value="SARCOSINE DEHYDROGENASE-RELATED"/>
    <property type="match status" value="1"/>
</dbReference>
<reference evidence="2 3" key="1">
    <citation type="journal article" date="2013" name="Int. J. Syst. Evol. Microbiol.">
        <title>Tumebacillus flagellatus sp. nov., an alpha-amylase/pullulanase-producing bacterium isolated from cassava wastewater.</title>
        <authorList>
            <person name="Wang Q."/>
            <person name="Xie N."/>
            <person name="Qin Y."/>
            <person name="Shen N."/>
            <person name="Zhu J."/>
            <person name="Mi H."/>
            <person name="Huang R."/>
        </authorList>
    </citation>
    <scope>NUCLEOTIDE SEQUENCE [LARGE SCALE GENOMIC DNA]</scope>
    <source>
        <strain evidence="2 3">GST4</strain>
    </source>
</reference>